<dbReference type="PIR" id="F95999">
    <property type="entry name" value="F95999"/>
</dbReference>
<protein>
    <submittedName>
        <fullName evidence="2">Uncharacterized protein</fullName>
    </submittedName>
</protein>
<geneLocation type="plasmid" evidence="2 3">
    <name>pSymB</name>
</geneLocation>
<reference evidence="2 3" key="1">
    <citation type="journal article" date="2001" name="Proc. Natl. Acad. Sci. U.S.A.">
        <title>The complete sequence of the 1,683-kb pSymB megaplasmid from the N2-fixing endosymbiont Sinorhizobium meliloti.</title>
        <authorList>
            <person name="Finan T.M."/>
            <person name="Weidner S."/>
            <person name="Wong K."/>
            <person name="Buhrmester J."/>
            <person name="Chain P."/>
            <person name="Vorholter F.J."/>
            <person name="Hernandez-Lucas I."/>
            <person name="Becker A."/>
            <person name="Cowie A."/>
            <person name="Gouzy J."/>
            <person name="Golding B."/>
            <person name="Puhler A."/>
        </authorList>
    </citation>
    <scope>NUCLEOTIDE SEQUENCE [LARGE SCALE GENOMIC DNA]</scope>
    <source>
        <strain evidence="2 3">1021</strain>
        <plasmid evidence="3">Plasmid pSymB</plasmid>
    </source>
</reference>
<feature type="region of interest" description="Disordered" evidence="1">
    <location>
        <begin position="1"/>
        <end position="24"/>
    </location>
</feature>
<reference evidence="3" key="2">
    <citation type="journal article" date="2001" name="Science">
        <title>The composite genome of the legume symbiont Sinorhizobium meliloti.</title>
        <authorList>
            <person name="Galibert F."/>
            <person name="Finan T.M."/>
            <person name="Long S.R."/>
            <person name="Puehler A."/>
            <person name="Abola P."/>
            <person name="Ampe F."/>
            <person name="Barloy-Hubler F."/>
            <person name="Barnett M.J."/>
            <person name="Becker A."/>
            <person name="Boistard P."/>
            <person name="Bothe G."/>
            <person name="Boutry M."/>
            <person name="Bowser L."/>
            <person name="Buhrmester J."/>
            <person name="Cadieu E."/>
            <person name="Capela D."/>
            <person name="Chain P."/>
            <person name="Cowie A."/>
            <person name="Davis R.W."/>
            <person name="Dreano S."/>
            <person name="Federspiel N.A."/>
            <person name="Fisher R.F."/>
            <person name="Gloux S."/>
            <person name="Godrie T."/>
            <person name="Goffeau A."/>
            <person name="Golding B."/>
            <person name="Gouzy J."/>
            <person name="Gurjal M."/>
            <person name="Hernandez-Lucas I."/>
            <person name="Hong A."/>
            <person name="Huizar L."/>
            <person name="Hyman R.W."/>
            <person name="Jones T."/>
            <person name="Kahn D."/>
            <person name="Kahn M.L."/>
            <person name="Kalman S."/>
            <person name="Keating D.H."/>
            <person name="Kiss E."/>
            <person name="Komp C."/>
            <person name="Lelaure V."/>
            <person name="Masuy D."/>
            <person name="Palm C."/>
            <person name="Peck M.C."/>
            <person name="Pohl T.M."/>
            <person name="Portetelle D."/>
            <person name="Purnelle B."/>
            <person name="Ramsperger U."/>
            <person name="Surzycki R."/>
            <person name="Thebault P."/>
            <person name="Vandenbol M."/>
            <person name="Vorhoelter F.J."/>
            <person name="Weidner S."/>
            <person name="Wells D.H."/>
            <person name="Wong K."/>
            <person name="Yeh K.-C."/>
            <person name="Batut J."/>
        </authorList>
    </citation>
    <scope>NUCLEOTIDE SEQUENCE [LARGE SCALE GENOMIC DNA]</scope>
    <source>
        <strain evidence="3">1021</strain>
        <plasmid evidence="3">Plasmid pSymB</plasmid>
    </source>
</reference>
<dbReference type="EnsemblBacteria" id="CAC49662">
    <property type="protein sequence ID" value="CAC49662"/>
    <property type="gene ID" value="SM_b21685"/>
</dbReference>
<keyword evidence="2" id="KW-0614">Plasmid</keyword>
<keyword evidence="3" id="KW-1185">Reference proteome</keyword>
<accession>Q92U76</accession>
<gene>
    <name evidence="2" type="ORF">SM_b21685</name>
</gene>
<dbReference type="EMBL" id="AL591985">
    <property type="protein sequence ID" value="CAC49662.1"/>
    <property type="molecule type" value="Genomic_DNA"/>
</dbReference>
<sequence>MNVIDSKKLRRGMRAENRAHFSSSRSISPGGCAAIVVQQLVPTPREWSRNG</sequence>
<dbReference type="Proteomes" id="UP000001976">
    <property type="component" value="Plasmid pSymB"/>
</dbReference>
<dbReference type="HOGENOM" id="CLU_3103091_0_0_5"/>
<evidence type="ECO:0000313" key="3">
    <source>
        <dbReference type="Proteomes" id="UP000001976"/>
    </source>
</evidence>
<proteinExistence type="predicted"/>
<evidence type="ECO:0000313" key="2">
    <source>
        <dbReference type="EMBL" id="CAC49662.1"/>
    </source>
</evidence>
<dbReference type="AlphaFoldDB" id="Q92U76"/>
<organism evidence="2 3">
    <name type="scientific">Rhizobium meliloti (strain 1021)</name>
    <name type="common">Ensifer meliloti</name>
    <name type="synonym">Sinorhizobium meliloti</name>
    <dbReference type="NCBI Taxonomy" id="266834"/>
    <lineage>
        <taxon>Bacteria</taxon>
        <taxon>Pseudomonadati</taxon>
        <taxon>Pseudomonadota</taxon>
        <taxon>Alphaproteobacteria</taxon>
        <taxon>Hyphomicrobiales</taxon>
        <taxon>Rhizobiaceae</taxon>
        <taxon>Sinorhizobium/Ensifer group</taxon>
        <taxon>Sinorhizobium</taxon>
    </lineage>
</organism>
<name>Q92U76_RHIME</name>
<dbReference type="KEGG" id="sme:SM_b21685"/>
<evidence type="ECO:0000256" key="1">
    <source>
        <dbReference type="SAM" id="MobiDB-lite"/>
    </source>
</evidence>